<name>A0ABY6Q2G3_9ACTN</name>
<accession>A0ABY6Q2G3</accession>
<reference evidence="1" key="1">
    <citation type="journal article" date="2022" name="Front. Microbiol.">
        <title>Mirubactin C rescues the lethal effect of cell wall biosynthesis mutations in Bacillus subtilis.</title>
        <authorList>
            <person name="Kepplinger B."/>
            <person name="Wen X."/>
            <person name="Tyler A.R."/>
            <person name="Kim B.Y."/>
            <person name="Brown J."/>
            <person name="Banks P."/>
            <person name="Dashti Y."/>
            <person name="Mackenzie E.S."/>
            <person name="Wills C."/>
            <person name="Kawai Y."/>
            <person name="Waldron K.J."/>
            <person name="Allenby N.E.E."/>
            <person name="Wu L.J."/>
            <person name="Hall M.J."/>
            <person name="Errington J."/>
        </authorList>
    </citation>
    <scope>NUCLEOTIDE SEQUENCE</scope>
    <source>
        <strain evidence="1">MDA8-470</strain>
    </source>
</reference>
<sequence>MAASTAWRTHRNTCSPCRSGQHCETGAQLFERFARLQDAYLAEQRRKR</sequence>
<evidence type="ECO:0000313" key="1">
    <source>
        <dbReference type="EMBL" id="UZK58219.1"/>
    </source>
</evidence>
<organism evidence="1 2">
    <name type="scientific">Streptomyces drozdowiczii</name>
    <dbReference type="NCBI Taxonomy" id="202862"/>
    <lineage>
        <taxon>Bacteria</taxon>
        <taxon>Bacillati</taxon>
        <taxon>Actinomycetota</taxon>
        <taxon>Actinomycetes</taxon>
        <taxon>Kitasatosporales</taxon>
        <taxon>Streptomycetaceae</taxon>
        <taxon>Streptomyces</taxon>
    </lineage>
</organism>
<proteinExistence type="predicted"/>
<gene>
    <name evidence="1" type="ORF">NEH16_32795</name>
</gene>
<dbReference type="Proteomes" id="UP001164963">
    <property type="component" value="Chromosome"/>
</dbReference>
<keyword evidence="2" id="KW-1185">Reference proteome</keyword>
<dbReference type="EMBL" id="CP098740">
    <property type="protein sequence ID" value="UZK58219.1"/>
    <property type="molecule type" value="Genomic_DNA"/>
</dbReference>
<dbReference type="RefSeq" id="WP_265546786.1">
    <property type="nucleotide sequence ID" value="NZ_CP098740.1"/>
</dbReference>
<evidence type="ECO:0000313" key="2">
    <source>
        <dbReference type="Proteomes" id="UP001164963"/>
    </source>
</evidence>
<protein>
    <submittedName>
        <fullName evidence="1">Uncharacterized protein</fullName>
    </submittedName>
</protein>